<proteinExistence type="predicted"/>
<dbReference type="CTD" id="100379493"/>
<name>A0A6J2K0C0_BOMMA</name>
<dbReference type="KEGG" id="bman:114245714"/>
<dbReference type="AlphaFoldDB" id="A0A6J2K0C0"/>
<organism evidence="2 3">
    <name type="scientific">Bombyx mandarina</name>
    <name type="common">Wild silk moth</name>
    <name type="synonym">Wild silkworm</name>
    <dbReference type="NCBI Taxonomy" id="7092"/>
    <lineage>
        <taxon>Eukaryota</taxon>
        <taxon>Metazoa</taxon>
        <taxon>Ecdysozoa</taxon>
        <taxon>Arthropoda</taxon>
        <taxon>Hexapoda</taxon>
        <taxon>Insecta</taxon>
        <taxon>Pterygota</taxon>
        <taxon>Neoptera</taxon>
        <taxon>Endopterygota</taxon>
        <taxon>Lepidoptera</taxon>
        <taxon>Glossata</taxon>
        <taxon>Ditrysia</taxon>
        <taxon>Bombycoidea</taxon>
        <taxon>Bombycidae</taxon>
        <taxon>Bombycinae</taxon>
        <taxon>Bombyx</taxon>
    </lineage>
</organism>
<gene>
    <name evidence="3" type="primary">LOC114245714</name>
</gene>
<dbReference type="RefSeq" id="XP_028033784.1">
    <property type="nucleotide sequence ID" value="XM_028177983.1"/>
</dbReference>
<keyword evidence="2" id="KW-1185">Reference proteome</keyword>
<feature type="chain" id="PRO_5026907385" evidence="1">
    <location>
        <begin position="16"/>
        <end position="280"/>
    </location>
</feature>
<accession>A0A6J2K0C0</accession>
<protein>
    <submittedName>
        <fullName evidence="3">Pupal cuticle protein PCP52-like</fullName>
    </submittedName>
</protein>
<dbReference type="GeneID" id="114245714"/>
<feature type="signal peptide" evidence="1">
    <location>
        <begin position="1"/>
        <end position="15"/>
    </location>
</feature>
<evidence type="ECO:0000313" key="3">
    <source>
        <dbReference type="RefSeq" id="XP_028033784.1"/>
    </source>
</evidence>
<dbReference type="OrthoDB" id="7429614at2759"/>
<reference evidence="3" key="1">
    <citation type="submission" date="2025-08" db="UniProtKB">
        <authorList>
            <consortium name="RefSeq"/>
        </authorList>
    </citation>
    <scope>IDENTIFICATION</scope>
    <source>
        <tissue evidence="3">Silk gland</tissue>
    </source>
</reference>
<keyword evidence="1" id="KW-0732">Signal</keyword>
<dbReference type="Proteomes" id="UP000504629">
    <property type="component" value="Unplaced"/>
</dbReference>
<sequence length="280" mass="28310">MRFLIVSALLACVAAAPSHLVPFPAVAYHAVAIPAVVPTLSPGDIQAAAIDAQVKAADLAQAAADKAIAINEQNAENYNVKAVVNTNLAQEQAVDGVWAVEDKKWQALDALKTAEAQLDGAVASQAVQLAKSAVGAAPYVVAPVFPVVYPGIASPAIKSIATQPPVEEVKTVADVEASAKAEEGPAELEVGKVEGNTDSVAVEAKSASEAAESSAIQSAVKTSAVESDAQTSGVLGAGHISTIQGAIATKTSYPTIPLVGPAFLAHPQVPLVFAVASPSW</sequence>
<evidence type="ECO:0000313" key="2">
    <source>
        <dbReference type="Proteomes" id="UP000504629"/>
    </source>
</evidence>
<evidence type="ECO:0000256" key="1">
    <source>
        <dbReference type="SAM" id="SignalP"/>
    </source>
</evidence>